<dbReference type="PROSITE" id="PS00996">
    <property type="entry name" value="RIBOSOMAL_S21E"/>
    <property type="match status" value="1"/>
</dbReference>
<dbReference type="FunFam" id="3.40.50.1820:FF:000273">
    <property type="entry name" value="Dual specificity phosphatase catalytic domain protein"/>
    <property type="match status" value="1"/>
</dbReference>
<dbReference type="GO" id="GO:0022626">
    <property type="term" value="C:cytosolic ribosome"/>
    <property type="evidence" value="ECO:0007669"/>
    <property type="project" value="UniProtKB-ARBA"/>
</dbReference>
<dbReference type="Gene3D" id="3.90.190.10">
    <property type="entry name" value="Protein tyrosine phosphatase superfamily"/>
    <property type="match status" value="1"/>
</dbReference>
<dbReference type="GO" id="GO:0016787">
    <property type="term" value="F:hydrolase activity"/>
    <property type="evidence" value="ECO:0007669"/>
    <property type="project" value="UniProtKB-KW"/>
</dbReference>
<dbReference type="Gene3D" id="3.40.50.1820">
    <property type="entry name" value="alpha/beta hydrolase"/>
    <property type="match status" value="1"/>
</dbReference>
<dbReference type="InterPro" id="IPR038579">
    <property type="entry name" value="Ribosomal_eS21_sf"/>
</dbReference>
<dbReference type="PANTHER" id="PTHR10442">
    <property type="entry name" value="40S RIBOSOMAL PROTEIN S21"/>
    <property type="match status" value="1"/>
</dbReference>
<keyword evidence="6" id="KW-0378">Hydrolase</keyword>
<evidence type="ECO:0000313" key="6">
    <source>
        <dbReference type="EMBL" id="KAF4312855.1"/>
    </source>
</evidence>
<keyword evidence="3" id="KW-0687">Ribonucleoprotein</keyword>
<dbReference type="Gene3D" id="3.30.1230.20">
    <property type="match status" value="1"/>
</dbReference>
<evidence type="ECO:0000256" key="2">
    <source>
        <dbReference type="ARBA" id="ARBA00022980"/>
    </source>
</evidence>
<dbReference type="InterPro" id="IPR029058">
    <property type="entry name" value="AB_hydrolase_fold"/>
</dbReference>
<dbReference type="InterPro" id="IPR018279">
    <property type="entry name" value="Ribosomal_eS21_CS"/>
</dbReference>
<accession>A0A8H4J4F2</accession>
<feature type="region of interest" description="Disordered" evidence="4">
    <location>
        <begin position="725"/>
        <end position="755"/>
    </location>
</feature>
<dbReference type="FunFam" id="3.90.190.10:FF:000090">
    <property type="entry name" value="Dual specificity phosphatase catalytic domain protein"/>
    <property type="match status" value="1"/>
</dbReference>
<dbReference type="GO" id="GO:0006412">
    <property type="term" value="P:translation"/>
    <property type="evidence" value="ECO:0007669"/>
    <property type="project" value="InterPro"/>
</dbReference>
<proteinExistence type="inferred from homology"/>
<feature type="domain" description="Tyrosine specific protein phosphatases" evidence="5">
    <location>
        <begin position="635"/>
        <end position="702"/>
    </location>
</feature>
<dbReference type="InterPro" id="IPR000073">
    <property type="entry name" value="AB_hydrolase_1"/>
</dbReference>
<evidence type="ECO:0000313" key="7">
    <source>
        <dbReference type="Proteomes" id="UP000572817"/>
    </source>
</evidence>
<name>A0A8H4J4F2_9PEZI</name>
<dbReference type="InterPro" id="IPR016130">
    <property type="entry name" value="Tyr_Pase_AS"/>
</dbReference>
<dbReference type="CDD" id="cd14502">
    <property type="entry name" value="RNA_5'-triphosphatase"/>
    <property type="match status" value="1"/>
</dbReference>
<evidence type="ECO:0000256" key="3">
    <source>
        <dbReference type="ARBA" id="ARBA00023274"/>
    </source>
</evidence>
<organism evidence="6 7">
    <name type="scientific">Botryosphaeria dothidea</name>
    <dbReference type="NCBI Taxonomy" id="55169"/>
    <lineage>
        <taxon>Eukaryota</taxon>
        <taxon>Fungi</taxon>
        <taxon>Dikarya</taxon>
        <taxon>Ascomycota</taxon>
        <taxon>Pezizomycotina</taxon>
        <taxon>Dothideomycetes</taxon>
        <taxon>Dothideomycetes incertae sedis</taxon>
        <taxon>Botryosphaeriales</taxon>
        <taxon>Botryosphaeriaceae</taxon>
        <taxon>Botryosphaeria</taxon>
    </lineage>
</organism>
<dbReference type="InterPro" id="IPR029021">
    <property type="entry name" value="Prot-tyrosine_phosphatase-like"/>
</dbReference>
<keyword evidence="7" id="KW-1185">Reference proteome</keyword>
<dbReference type="EMBL" id="WWBZ02000002">
    <property type="protein sequence ID" value="KAF4312855.1"/>
    <property type="molecule type" value="Genomic_DNA"/>
</dbReference>
<dbReference type="Pfam" id="PF12697">
    <property type="entry name" value="Abhydrolase_6"/>
    <property type="match status" value="1"/>
</dbReference>
<sequence>MEGLRRDHGVLDAAIAVMLSIPNAAASILKPQFVSSPNPLNSSSFPFSSKFDGQFVSPLSRTLALLGIDPAQPLTVLDMVKLSLICGLIPGLFFYKHRAHLAEKNSDDASTAGSVSDTIGQDAVATDPGLLKKHSTYKSYTVPSTGWTYASIRTFYRPHPQGDKLPKKPAPLPLLIFVHGLGGCAAQFQSLLTSLVNLAPCLAIDFPGCGLSKFSPKNPRAYHSNALAALLATVIDEHRDKEAGQGVIFIGHSLGCSIAAYLASSSSPEAHRLSEDVLGFVAICPKAEPPSEDEAAKFRKLLSIPDPIFNLWRRWDRRGGTESASVRRFTGPDAEEETKKLQVRFNEQSRTRVWKRMARGTLPRTYYRGHSDIVARKEEGLPGKDVWAGLDMPIFLVAGEADPITPPNEVRKIAKFLGKNVDLAGDKDAEPLVDAAAPVDLTSANESPQTYRTGSETLLDSLDNDSLPPLDVSLTSDGEASVALKPKTKCLKTAILPSPASHALLYAPTTARTLAGLIQAFLAERVDKRLSLGWQLKYLTTEGKWDVKNLKKWQAVTPVSEPIASVFRAMKTLREVDPTHCPQVFVKDWQGKVRAVVDISHESPVYDPKGLENGGIQYFKFPTVSKLPPTVDEVKQFITLIDKLRGENASVPNEEASYNLPLIGVHCHYGFNRTGFFIVCYLVERLGWTLQNAINEFANKRPPGIRHDHFINTFEVASHCGQFRDDRRQQQRQPPVASTNRPSRPPPKPSVKMENERGELVDLYVPRKCSATNRIIKAKDHASVQISIGKVDENGRYTGENQTYALCGFVRAMGESDDSINRLTQRDGFLKNVWSASR</sequence>
<dbReference type="Pfam" id="PF01249">
    <property type="entry name" value="Ribosomal_S21e"/>
    <property type="match status" value="1"/>
</dbReference>
<gene>
    <name evidence="6" type="ORF">GTA08_BOTSDO11713</name>
</gene>
<dbReference type="SUPFAM" id="SSF52799">
    <property type="entry name" value="(Phosphotyrosine protein) phosphatases II"/>
    <property type="match status" value="1"/>
</dbReference>
<dbReference type="GO" id="GO:1990904">
    <property type="term" value="C:ribonucleoprotein complex"/>
    <property type="evidence" value="ECO:0007669"/>
    <property type="project" value="UniProtKB-KW"/>
</dbReference>
<comment type="caution">
    <text evidence="6">The sequence shown here is derived from an EMBL/GenBank/DDBJ whole genome shotgun (WGS) entry which is preliminary data.</text>
</comment>
<dbReference type="PROSITE" id="PS50056">
    <property type="entry name" value="TYR_PHOSPHATASE_2"/>
    <property type="match status" value="1"/>
</dbReference>
<dbReference type="OrthoDB" id="428974at2759"/>
<comment type="similarity">
    <text evidence="1">Belongs to the eukaryotic ribosomal protein eS21 family.</text>
</comment>
<dbReference type="AlphaFoldDB" id="A0A8H4J4F2"/>
<dbReference type="SUPFAM" id="SSF53474">
    <property type="entry name" value="alpha/beta-Hydrolases"/>
    <property type="match status" value="1"/>
</dbReference>
<dbReference type="FunFam" id="3.30.1230.20:FF:000001">
    <property type="entry name" value="40S ribosomal protein S21"/>
    <property type="match status" value="1"/>
</dbReference>
<keyword evidence="2" id="KW-0689">Ribosomal protein</keyword>
<evidence type="ECO:0000259" key="5">
    <source>
        <dbReference type="PROSITE" id="PS50056"/>
    </source>
</evidence>
<dbReference type="PROSITE" id="PS00383">
    <property type="entry name" value="TYR_PHOSPHATASE_1"/>
    <property type="match status" value="1"/>
</dbReference>
<dbReference type="InterPro" id="IPR000387">
    <property type="entry name" value="Tyr_Pase_dom"/>
</dbReference>
<dbReference type="InterPro" id="IPR001931">
    <property type="entry name" value="Ribosomal_eS21"/>
</dbReference>
<dbReference type="GO" id="GO:0003735">
    <property type="term" value="F:structural constituent of ribosome"/>
    <property type="evidence" value="ECO:0007669"/>
    <property type="project" value="InterPro"/>
</dbReference>
<dbReference type="Proteomes" id="UP000572817">
    <property type="component" value="Unassembled WGS sequence"/>
</dbReference>
<evidence type="ECO:0000256" key="4">
    <source>
        <dbReference type="SAM" id="MobiDB-lite"/>
    </source>
</evidence>
<dbReference type="GO" id="GO:0042274">
    <property type="term" value="P:ribosomal small subunit biogenesis"/>
    <property type="evidence" value="ECO:0007669"/>
    <property type="project" value="UniProtKB-ARBA"/>
</dbReference>
<reference evidence="6" key="1">
    <citation type="submission" date="2020-04" db="EMBL/GenBank/DDBJ databases">
        <title>Genome Assembly and Annotation of Botryosphaeria dothidea sdau 11-99, a Latent Pathogen of Apple Fruit Ring Rot in China.</title>
        <authorList>
            <person name="Yu C."/>
            <person name="Diao Y."/>
            <person name="Lu Q."/>
            <person name="Zhao J."/>
            <person name="Cui S."/>
            <person name="Peng C."/>
            <person name="He B."/>
            <person name="Liu H."/>
        </authorList>
    </citation>
    <scope>NUCLEOTIDE SEQUENCE [LARGE SCALE GENOMIC DNA]</scope>
    <source>
        <strain evidence="6">Sdau11-99</strain>
    </source>
</reference>
<evidence type="ECO:0000256" key="1">
    <source>
        <dbReference type="ARBA" id="ARBA00010228"/>
    </source>
</evidence>
<protein>
    <submittedName>
        <fullName evidence="6">Alpha/beta hydrolase fold-1</fullName>
    </submittedName>
</protein>